<evidence type="ECO:0000256" key="1">
    <source>
        <dbReference type="SAM" id="MobiDB-lite"/>
    </source>
</evidence>
<dbReference type="EMBL" id="JAAONZ010000003">
    <property type="protein sequence ID" value="NHO65132.1"/>
    <property type="molecule type" value="Genomic_DNA"/>
</dbReference>
<dbReference type="Pfam" id="PF14354">
    <property type="entry name" value="Lar_restr_allev"/>
    <property type="match status" value="1"/>
</dbReference>
<keyword evidence="3" id="KW-1185">Reference proteome</keyword>
<protein>
    <submittedName>
        <fullName evidence="2">Uncharacterized protein</fullName>
    </submittedName>
</protein>
<gene>
    <name evidence="2" type="ORF">G8770_06205</name>
</gene>
<evidence type="ECO:0000313" key="2">
    <source>
        <dbReference type="EMBL" id="NHO65132.1"/>
    </source>
</evidence>
<dbReference type="RefSeq" id="WP_167183336.1">
    <property type="nucleotide sequence ID" value="NZ_JAAONZ010000003.1"/>
</dbReference>
<feature type="compositionally biased region" description="Basic and acidic residues" evidence="1">
    <location>
        <begin position="99"/>
        <end position="108"/>
    </location>
</feature>
<organism evidence="2 3">
    <name type="scientific">Pseudomaricurvus hydrocarbonicus</name>
    <dbReference type="NCBI Taxonomy" id="1470433"/>
    <lineage>
        <taxon>Bacteria</taxon>
        <taxon>Pseudomonadati</taxon>
        <taxon>Pseudomonadota</taxon>
        <taxon>Gammaproteobacteria</taxon>
        <taxon>Cellvibrionales</taxon>
        <taxon>Cellvibrionaceae</taxon>
        <taxon>Pseudomaricurvus</taxon>
    </lineage>
</organism>
<sequence length="108" mass="12033">MATLIEPCPFCDSGHLHISHHLLSHSVACQTCKSTGPHRRRLQDALLEWNHTSKLLRSARTLENSHVHGRLHELEDAVRNLASALRHGPANGPNSAARKKSEALEMEH</sequence>
<proteinExistence type="predicted"/>
<accession>A0A9E5JZ57</accession>
<comment type="caution">
    <text evidence="2">The sequence shown here is derived from an EMBL/GenBank/DDBJ whole genome shotgun (WGS) entry which is preliminary data.</text>
</comment>
<name>A0A9E5JZ57_9GAMM</name>
<evidence type="ECO:0000313" key="3">
    <source>
        <dbReference type="Proteomes" id="UP000787472"/>
    </source>
</evidence>
<reference evidence="2" key="1">
    <citation type="submission" date="2020-03" db="EMBL/GenBank/DDBJ databases">
        <authorList>
            <person name="Guo F."/>
        </authorList>
    </citation>
    <scope>NUCLEOTIDE SEQUENCE</scope>
    <source>
        <strain evidence="2">JCM 30134</strain>
    </source>
</reference>
<dbReference type="Proteomes" id="UP000787472">
    <property type="component" value="Unassembled WGS sequence"/>
</dbReference>
<dbReference type="AlphaFoldDB" id="A0A9E5JZ57"/>
<feature type="region of interest" description="Disordered" evidence="1">
    <location>
        <begin position="85"/>
        <end position="108"/>
    </location>
</feature>